<dbReference type="Gene3D" id="1.10.10.10">
    <property type="entry name" value="Winged helix-like DNA-binding domain superfamily/Winged helix DNA-binding domain"/>
    <property type="match status" value="1"/>
</dbReference>
<dbReference type="Proteomes" id="UP000035016">
    <property type="component" value="Chromosome Chromosome"/>
</dbReference>
<evidence type="ECO:0000256" key="2">
    <source>
        <dbReference type="PROSITE-ProRule" id="PRU00169"/>
    </source>
</evidence>
<dbReference type="PRINTS" id="PR00038">
    <property type="entry name" value="HTHLUXR"/>
</dbReference>
<evidence type="ECO:0000256" key="1">
    <source>
        <dbReference type="ARBA" id="ARBA00023125"/>
    </source>
</evidence>
<keyword evidence="1" id="KW-0238">DNA-binding</keyword>
<dbReference type="SUPFAM" id="SSF52172">
    <property type="entry name" value="CheY-like"/>
    <property type="match status" value="1"/>
</dbReference>
<evidence type="ECO:0000259" key="3">
    <source>
        <dbReference type="PROSITE" id="PS50043"/>
    </source>
</evidence>
<gene>
    <name evidence="5" type="primary">sle_66190</name>
</gene>
<feature type="modified residue" description="4-aspartylphosphate" evidence="2">
    <location>
        <position position="60"/>
    </location>
</feature>
<dbReference type="InterPro" id="IPR016032">
    <property type="entry name" value="Sig_transdc_resp-reg_C-effctor"/>
</dbReference>
<dbReference type="InterPro" id="IPR039420">
    <property type="entry name" value="WalR-like"/>
</dbReference>
<dbReference type="InterPro" id="IPR000792">
    <property type="entry name" value="Tscrpt_reg_LuxR_C"/>
</dbReference>
<evidence type="ECO:0000259" key="4">
    <source>
        <dbReference type="PROSITE" id="PS50110"/>
    </source>
</evidence>
<dbReference type="Gene3D" id="3.40.50.2300">
    <property type="match status" value="1"/>
</dbReference>
<dbReference type="PROSITE" id="PS50043">
    <property type="entry name" value="HTH_LUXR_2"/>
    <property type="match status" value="1"/>
</dbReference>
<dbReference type="InterPro" id="IPR001789">
    <property type="entry name" value="Sig_transdc_resp-reg_receiver"/>
</dbReference>
<dbReference type="GO" id="GO:0006355">
    <property type="term" value="P:regulation of DNA-templated transcription"/>
    <property type="evidence" value="ECO:0007669"/>
    <property type="project" value="InterPro"/>
</dbReference>
<dbReference type="PANTHER" id="PTHR43214">
    <property type="entry name" value="TWO-COMPONENT RESPONSE REGULATOR"/>
    <property type="match status" value="1"/>
</dbReference>
<dbReference type="RefSeq" id="WP_029386586.1">
    <property type="nucleotide sequence ID" value="NZ_AZSD01000433.1"/>
</dbReference>
<accession>A0A0F7W5Y9</accession>
<dbReference type="CDD" id="cd06170">
    <property type="entry name" value="LuxR_C_like"/>
    <property type="match status" value="1"/>
</dbReference>
<reference evidence="5 6" key="1">
    <citation type="submission" date="2015-02" db="EMBL/GenBank/DDBJ databases">
        <authorList>
            <person name="Gomez-Escribano P.J."/>
        </authorList>
    </citation>
    <scope>NUCLEOTIDE SEQUENCE [LARGE SCALE GENOMIC DNA]</scope>
    <source>
        <strain evidence="6">C34 (DSM 42122 / NRRL B-24963)</strain>
    </source>
</reference>
<dbReference type="Pfam" id="PF00072">
    <property type="entry name" value="Response_reg"/>
    <property type="match status" value="1"/>
</dbReference>
<evidence type="ECO:0000313" key="6">
    <source>
        <dbReference type="Proteomes" id="UP000035016"/>
    </source>
</evidence>
<organism evidence="5 6">
    <name type="scientific">Streptomyces leeuwenhoekii</name>
    <dbReference type="NCBI Taxonomy" id="1437453"/>
    <lineage>
        <taxon>Bacteria</taxon>
        <taxon>Bacillati</taxon>
        <taxon>Actinomycetota</taxon>
        <taxon>Actinomycetes</taxon>
        <taxon>Kitasatosporales</taxon>
        <taxon>Streptomycetaceae</taxon>
        <taxon>Streptomyces</taxon>
    </lineage>
</organism>
<protein>
    <submittedName>
        <fullName evidence="5">Transcriptional regulatory protein desR</fullName>
    </submittedName>
</protein>
<dbReference type="SMART" id="SM00421">
    <property type="entry name" value="HTH_LUXR"/>
    <property type="match status" value="1"/>
</dbReference>
<sequence>MTRQDAEIRLVLADDEGLLREALSSLLDLEHDMSVVGSARTGAEAVAVVAEHEPDLVVLDLEMPEMDGIEAAKAILGTRSVPIVIVTRHARPATLRRALQAGVRGFVPKATPAAQFLKILRDVHGGARYVDPEIAASALVEDPCPLSQRELELLALARPGTPVSEIAERTSLSEGTVRNYLSSATIKLNARTRHEAAHLAWSEGWI</sequence>
<dbReference type="PROSITE" id="PS00622">
    <property type="entry name" value="HTH_LUXR_1"/>
    <property type="match status" value="1"/>
</dbReference>
<dbReference type="Pfam" id="PF00196">
    <property type="entry name" value="GerE"/>
    <property type="match status" value="1"/>
</dbReference>
<feature type="domain" description="HTH luxR-type" evidence="3">
    <location>
        <begin position="139"/>
        <end position="204"/>
    </location>
</feature>
<proteinExistence type="predicted"/>
<dbReference type="GO" id="GO:0003677">
    <property type="term" value="F:DNA binding"/>
    <property type="evidence" value="ECO:0007669"/>
    <property type="project" value="UniProtKB-KW"/>
</dbReference>
<dbReference type="SUPFAM" id="SSF46894">
    <property type="entry name" value="C-terminal effector domain of the bipartite response regulators"/>
    <property type="match status" value="1"/>
</dbReference>
<dbReference type="AlphaFoldDB" id="A0A0F7W5Y9"/>
<evidence type="ECO:0000313" key="5">
    <source>
        <dbReference type="EMBL" id="CQR66073.1"/>
    </source>
</evidence>
<keyword evidence="2" id="KW-0597">Phosphoprotein</keyword>
<name>A0A0F7W5Y9_STRLW</name>
<dbReference type="InterPro" id="IPR036388">
    <property type="entry name" value="WH-like_DNA-bd_sf"/>
</dbReference>
<dbReference type="InterPro" id="IPR011006">
    <property type="entry name" value="CheY-like_superfamily"/>
</dbReference>
<dbReference type="SMART" id="SM00448">
    <property type="entry name" value="REC"/>
    <property type="match status" value="1"/>
</dbReference>
<dbReference type="PROSITE" id="PS50110">
    <property type="entry name" value="RESPONSE_REGULATORY"/>
    <property type="match status" value="1"/>
</dbReference>
<dbReference type="EMBL" id="LN831790">
    <property type="protein sequence ID" value="CQR66073.1"/>
    <property type="molecule type" value="Genomic_DNA"/>
</dbReference>
<dbReference type="GO" id="GO:0000160">
    <property type="term" value="P:phosphorelay signal transduction system"/>
    <property type="evidence" value="ECO:0007669"/>
    <property type="project" value="InterPro"/>
</dbReference>
<dbReference type="PANTHER" id="PTHR43214:SF42">
    <property type="entry name" value="TRANSCRIPTIONAL REGULATORY PROTEIN DESR"/>
    <property type="match status" value="1"/>
</dbReference>
<feature type="domain" description="Response regulatory" evidence="4">
    <location>
        <begin position="9"/>
        <end position="124"/>
    </location>
</feature>
<dbReference type="KEGG" id="sle:sle_66190"/>